<protein>
    <recommendedName>
        <fullName evidence="3">rRNA methylase</fullName>
    </recommendedName>
</protein>
<keyword evidence="2" id="KW-1185">Reference proteome</keyword>
<dbReference type="OrthoDB" id="9792989at2"/>
<dbReference type="InterPro" id="IPR010719">
    <property type="entry name" value="MnmM_MeTrfase"/>
</dbReference>
<dbReference type="RefSeq" id="WP_054646962.1">
    <property type="nucleotide sequence ID" value="NZ_FUXS01000022.1"/>
</dbReference>
<dbReference type="InterPro" id="IPR029063">
    <property type="entry name" value="SAM-dependent_MTases_sf"/>
</dbReference>
<dbReference type="Pfam" id="PF06962">
    <property type="entry name" value="rRNA_methylase"/>
    <property type="match status" value="1"/>
</dbReference>
<dbReference type="PATRIC" id="fig|1122148.6.peg.282"/>
<dbReference type="AlphaFoldDB" id="A0A0R2K186"/>
<dbReference type="PANTHER" id="PTHR35276">
    <property type="entry name" value="S-ADENOSYL-L-METHIONINE-DEPENDENT METHYLTRANSFERASES SUPERFAMILY PROTEIN"/>
    <property type="match status" value="1"/>
</dbReference>
<organism evidence="1 2">
    <name type="scientific">Fructilactobacillus lindneri DSM 20690 = JCM 11027</name>
    <dbReference type="NCBI Taxonomy" id="1122148"/>
    <lineage>
        <taxon>Bacteria</taxon>
        <taxon>Bacillati</taxon>
        <taxon>Bacillota</taxon>
        <taxon>Bacilli</taxon>
        <taxon>Lactobacillales</taxon>
        <taxon>Lactobacillaceae</taxon>
        <taxon>Fructilactobacillus</taxon>
    </lineage>
</organism>
<gene>
    <name evidence="1" type="ORF">IV52_GL000268</name>
</gene>
<name>A0A0R2K186_9LACO</name>
<evidence type="ECO:0008006" key="3">
    <source>
        <dbReference type="Google" id="ProtNLM"/>
    </source>
</evidence>
<dbReference type="GeneID" id="61250174"/>
<dbReference type="PANTHER" id="PTHR35276:SF1">
    <property type="entry name" value="TRNA (MNM(5)S(2)U34)-METHYLTRANSFERASE, CHLOROPLASTIC"/>
    <property type="match status" value="1"/>
</dbReference>
<dbReference type="STRING" id="53444.AYR59_04915"/>
<evidence type="ECO:0000313" key="1">
    <source>
        <dbReference type="EMBL" id="KRN80828.1"/>
    </source>
</evidence>
<evidence type="ECO:0000313" key="2">
    <source>
        <dbReference type="Proteomes" id="UP000051565"/>
    </source>
</evidence>
<dbReference type="Gene3D" id="3.40.50.150">
    <property type="entry name" value="Vaccinia Virus protein VP39"/>
    <property type="match status" value="1"/>
</dbReference>
<proteinExistence type="predicted"/>
<accession>A0A0R2K186</accession>
<dbReference type="EMBL" id="JQBT01000002">
    <property type="protein sequence ID" value="KRN80828.1"/>
    <property type="molecule type" value="Genomic_DNA"/>
</dbReference>
<sequence length="186" mass="20698">MKLKSALNFSHFLLEEIIQPNDTVIDATAGKGNDTLFLANLVGKKGHVYSFDIQNDAVKTTQNLINKNNCGLQTNVIHDGHENIEKYVAKPIAAAIFNLGYLPTGDHSVITKGQTTIAAIQSSMKLLQKNGLIVIVIYYGHPGGKQEKEQVIDFVKNINQSEYNVLQYQFINQIHEPPILLAIQKR</sequence>
<dbReference type="Proteomes" id="UP000051565">
    <property type="component" value="Unassembled WGS sequence"/>
</dbReference>
<comment type="caution">
    <text evidence="1">The sequence shown here is derived from an EMBL/GenBank/DDBJ whole genome shotgun (WGS) entry which is preliminary data.</text>
</comment>
<reference evidence="1 2" key="1">
    <citation type="journal article" date="2015" name="Genome Announc.">
        <title>Expanding the biotechnology potential of lactobacilli through comparative genomics of 213 strains and associated genera.</title>
        <authorList>
            <person name="Sun Z."/>
            <person name="Harris H.M."/>
            <person name="McCann A."/>
            <person name="Guo C."/>
            <person name="Argimon S."/>
            <person name="Zhang W."/>
            <person name="Yang X."/>
            <person name="Jeffery I.B."/>
            <person name="Cooney J.C."/>
            <person name="Kagawa T.F."/>
            <person name="Liu W."/>
            <person name="Song Y."/>
            <person name="Salvetti E."/>
            <person name="Wrobel A."/>
            <person name="Rasinkangas P."/>
            <person name="Parkhill J."/>
            <person name="Rea M.C."/>
            <person name="O'Sullivan O."/>
            <person name="Ritari J."/>
            <person name="Douillard F.P."/>
            <person name="Paul Ross R."/>
            <person name="Yang R."/>
            <person name="Briner A.E."/>
            <person name="Felis G.E."/>
            <person name="de Vos W.M."/>
            <person name="Barrangou R."/>
            <person name="Klaenhammer T.R."/>
            <person name="Caufield P.W."/>
            <person name="Cui Y."/>
            <person name="Zhang H."/>
            <person name="O'Toole P.W."/>
        </authorList>
    </citation>
    <scope>NUCLEOTIDE SEQUENCE [LARGE SCALE GENOMIC DNA]</scope>
    <source>
        <strain evidence="1 2">DSM 20690</strain>
    </source>
</reference>
<dbReference type="SUPFAM" id="SSF53335">
    <property type="entry name" value="S-adenosyl-L-methionine-dependent methyltransferases"/>
    <property type="match status" value="1"/>
</dbReference>